<evidence type="ECO:0000313" key="2">
    <source>
        <dbReference type="Proteomes" id="UP000008237"/>
    </source>
</evidence>
<proteinExistence type="predicted"/>
<accession>E2C0B4</accession>
<sequence length="85" mass="9782">RKRKIQDKFKQIGLIVSQPKQGGENTNDGNTARRFFKDAIKSAEITGVNENLIRRFGVILQTLSCCYEININAFANYVEDIRQLY</sequence>
<dbReference type="Proteomes" id="UP000008237">
    <property type="component" value="Unassembled WGS sequence"/>
</dbReference>
<reference evidence="1 2" key="1">
    <citation type="journal article" date="2010" name="Science">
        <title>Genomic comparison of the ants Camponotus floridanus and Harpegnathos saltator.</title>
        <authorList>
            <person name="Bonasio R."/>
            <person name="Zhang G."/>
            <person name="Ye C."/>
            <person name="Mutti N.S."/>
            <person name="Fang X."/>
            <person name="Qin N."/>
            <person name="Donahue G."/>
            <person name="Yang P."/>
            <person name="Li Q."/>
            <person name="Li C."/>
            <person name="Zhang P."/>
            <person name="Huang Z."/>
            <person name="Berger S.L."/>
            <person name="Reinberg D."/>
            <person name="Wang J."/>
            <person name="Liebig J."/>
        </authorList>
    </citation>
    <scope>NUCLEOTIDE SEQUENCE [LARGE SCALE GENOMIC DNA]</scope>
    <source>
        <strain evidence="1 2">R22 G/1</strain>
    </source>
</reference>
<evidence type="ECO:0000313" key="1">
    <source>
        <dbReference type="EMBL" id="EFN78615.1"/>
    </source>
</evidence>
<dbReference type="EMBL" id="GL451759">
    <property type="protein sequence ID" value="EFN78615.1"/>
    <property type="molecule type" value="Genomic_DNA"/>
</dbReference>
<dbReference type="AlphaFoldDB" id="E2C0B4"/>
<dbReference type="InParanoid" id="E2C0B4"/>
<protein>
    <submittedName>
        <fullName evidence="1">Uncharacterized protein</fullName>
    </submittedName>
</protein>
<organism evidence="2">
    <name type="scientific">Harpegnathos saltator</name>
    <name type="common">Jerdon's jumping ant</name>
    <dbReference type="NCBI Taxonomy" id="610380"/>
    <lineage>
        <taxon>Eukaryota</taxon>
        <taxon>Metazoa</taxon>
        <taxon>Ecdysozoa</taxon>
        <taxon>Arthropoda</taxon>
        <taxon>Hexapoda</taxon>
        <taxon>Insecta</taxon>
        <taxon>Pterygota</taxon>
        <taxon>Neoptera</taxon>
        <taxon>Endopterygota</taxon>
        <taxon>Hymenoptera</taxon>
        <taxon>Apocrita</taxon>
        <taxon>Aculeata</taxon>
        <taxon>Formicoidea</taxon>
        <taxon>Formicidae</taxon>
        <taxon>Ponerinae</taxon>
        <taxon>Ponerini</taxon>
        <taxon>Harpegnathos</taxon>
    </lineage>
</organism>
<feature type="non-terminal residue" evidence="1">
    <location>
        <position position="85"/>
    </location>
</feature>
<name>E2C0B4_HARSA</name>
<gene>
    <name evidence="1" type="ORF">EAI_09018</name>
</gene>
<keyword evidence="2" id="KW-1185">Reference proteome</keyword>
<feature type="non-terminal residue" evidence="1">
    <location>
        <position position="1"/>
    </location>
</feature>